<dbReference type="Proteomes" id="UP001165064">
    <property type="component" value="Unassembled WGS sequence"/>
</dbReference>
<reference evidence="1" key="1">
    <citation type="submission" date="2023-04" db="EMBL/GenBank/DDBJ databases">
        <title>Ambrosiozyma monospora NBRC 10751.</title>
        <authorList>
            <person name="Ichikawa N."/>
            <person name="Sato H."/>
            <person name="Tonouchi N."/>
        </authorList>
    </citation>
    <scope>NUCLEOTIDE SEQUENCE</scope>
    <source>
        <strain evidence="1">NBRC 10751</strain>
    </source>
</reference>
<sequence>MDRATIISNFPPEIQCLILEKVILDYLKSITDIHGMLAQLVSMLGYHHSLDDMLSVVIQDLEVGTGAGADGTSLFTDAHFDEFANFLSTRSIKLKSIKFSSAVLEDPILHEKHRQILQFIDSCCGNVVAELPTRYDEYQTYLIDELMWLRIVRNASSLAWTTIFLGMFHSQGLFVELVCLKKLTFRVTVHSDIYLLKSVLEALGERRIKNNKLSLALIYDFTHLDSDIQDHFADIIQLSNIVKNHICFDGKLKLSTVSDVRLSWKPSSNLLIDKYQDLLLAGNVFSVTILFSSDADECDFKIFQTLNQLPFLRTLVIKGSDSGYPIATPTPTPTVIISNPSIAKIELYEAPLELKFSFLNCPSNLKLLSMNTSSVSPINFESIQIHCMNGCY</sequence>
<organism evidence="1 2">
    <name type="scientific">Ambrosiozyma monospora</name>
    <name type="common">Yeast</name>
    <name type="synonym">Endomycopsis monosporus</name>
    <dbReference type="NCBI Taxonomy" id="43982"/>
    <lineage>
        <taxon>Eukaryota</taxon>
        <taxon>Fungi</taxon>
        <taxon>Dikarya</taxon>
        <taxon>Ascomycota</taxon>
        <taxon>Saccharomycotina</taxon>
        <taxon>Pichiomycetes</taxon>
        <taxon>Pichiales</taxon>
        <taxon>Pichiaceae</taxon>
        <taxon>Ambrosiozyma</taxon>
    </lineage>
</organism>
<evidence type="ECO:0000313" key="2">
    <source>
        <dbReference type="Proteomes" id="UP001165064"/>
    </source>
</evidence>
<evidence type="ECO:0000313" key="1">
    <source>
        <dbReference type="EMBL" id="GME75549.1"/>
    </source>
</evidence>
<keyword evidence="2" id="KW-1185">Reference proteome</keyword>
<dbReference type="EMBL" id="BSXS01001237">
    <property type="protein sequence ID" value="GME75549.1"/>
    <property type="molecule type" value="Genomic_DNA"/>
</dbReference>
<proteinExistence type="predicted"/>
<protein>
    <submittedName>
        <fullName evidence="1">Unnamed protein product</fullName>
    </submittedName>
</protein>
<name>A0ACB5SX15_AMBMO</name>
<comment type="caution">
    <text evidence="1">The sequence shown here is derived from an EMBL/GenBank/DDBJ whole genome shotgun (WGS) entry which is preliminary data.</text>
</comment>
<gene>
    <name evidence="1" type="ORF">Amon02_000220600</name>
</gene>
<accession>A0ACB5SX15</accession>